<sequence>MITYSNNHLRYQKIQIQAKCTNLKFKMSRVTVKEKIVLIKVYQTQTMLITQIKRNKIQRFQNLIIHYSNSLQFLTKIQRMRREKKQQIKQIRIKKIIRNLIINLIKSNIIIKSNIKTKKILN</sequence>
<dbReference type="Proteomes" id="UP000009168">
    <property type="component" value="Unassembled WGS sequence"/>
</dbReference>
<reference evidence="2" key="1">
    <citation type="journal article" date="2006" name="PLoS Biol.">
        <title>Macronuclear genome sequence of the ciliate Tetrahymena thermophila, a model eukaryote.</title>
        <authorList>
            <person name="Eisen J.A."/>
            <person name="Coyne R.S."/>
            <person name="Wu M."/>
            <person name="Wu D."/>
            <person name="Thiagarajan M."/>
            <person name="Wortman J.R."/>
            <person name="Badger J.H."/>
            <person name="Ren Q."/>
            <person name="Amedeo P."/>
            <person name="Jones K.M."/>
            <person name="Tallon L.J."/>
            <person name="Delcher A.L."/>
            <person name="Salzberg S.L."/>
            <person name="Silva J.C."/>
            <person name="Haas B.J."/>
            <person name="Majoros W.H."/>
            <person name="Farzad M."/>
            <person name="Carlton J.M."/>
            <person name="Smith R.K. Jr."/>
            <person name="Garg J."/>
            <person name="Pearlman R.E."/>
            <person name="Karrer K.M."/>
            <person name="Sun L."/>
            <person name="Manning G."/>
            <person name="Elde N.C."/>
            <person name="Turkewitz A.P."/>
            <person name="Asai D.J."/>
            <person name="Wilkes D.E."/>
            <person name="Wang Y."/>
            <person name="Cai H."/>
            <person name="Collins K."/>
            <person name="Stewart B.A."/>
            <person name="Lee S.R."/>
            <person name="Wilamowska K."/>
            <person name="Weinberg Z."/>
            <person name="Ruzzo W.L."/>
            <person name="Wloga D."/>
            <person name="Gaertig J."/>
            <person name="Frankel J."/>
            <person name="Tsao C.-C."/>
            <person name="Gorovsky M.A."/>
            <person name="Keeling P.J."/>
            <person name="Waller R.F."/>
            <person name="Patron N.J."/>
            <person name="Cherry J.M."/>
            <person name="Stover N.A."/>
            <person name="Krieger C.J."/>
            <person name="del Toro C."/>
            <person name="Ryder H.F."/>
            <person name="Williamson S.C."/>
            <person name="Barbeau R.A."/>
            <person name="Hamilton E.P."/>
            <person name="Orias E."/>
        </authorList>
    </citation>
    <scope>NUCLEOTIDE SEQUENCE [LARGE SCALE GENOMIC DNA]</scope>
    <source>
        <strain evidence="2">SB210</strain>
    </source>
</reference>
<evidence type="ECO:0000313" key="2">
    <source>
        <dbReference type="Proteomes" id="UP000009168"/>
    </source>
</evidence>
<protein>
    <submittedName>
        <fullName evidence="1">Uncharacterized protein</fullName>
    </submittedName>
</protein>
<organism evidence="1 2">
    <name type="scientific">Tetrahymena thermophila (strain SB210)</name>
    <dbReference type="NCBI Taxonomy" id="312017"/>
    <lineage>
        <taxon>Eukaryota</taxon>
        <taxon>Sar</taxon>
        <taxon>Alveolata</taxon>
        <taxon>Ciliophora</taxon>
        <taxon>Intramacronucleata</taxon>
        <taxon>Oligohymenophorea</taxon>
        <taxon>Hymenostomatida</taxon>
        <taxon>Tetrahymenina</taxon>
        <taxon>Tetrahymenidae</taxon>
        <taxon>Tetrahymena</taxon>
    </lineage>
</organism>
<name>W7X3J2_TETTS</name>
<accession>W7X3J2</accession>
<gene>
    <name evidence="1" type="ORF">TTHERM_000658799</name>
</gene>
<proteinExistence type="predicted"/>
<dbReference type="AlphaFoldDB" id="W7X3J2"/>
<dbReference type="GeneID" id="24440078"/>
<dbReference type="EMBL" id="GG662471">
    <property type="protein sequence ID" value="EWS72032.1"/>
    <property type="molecule type" value="Genomic_DNA"/>
</dbReference>
<dbReference type="KEGG" id="tet:TTHERM_000658799"/>
<dbReference type="RefSeq" id="XP_012655439.1">
    <property type="nucleotide sequence ID" value="XM_012799985.1"/>
</dbReference>
<evidence type="ECO:0000313" key="1">
    <source>
        <dbReference type="EMBL" id="EWS72032.1"/>
    </source>
</evidence>
<keyword evidence="2" id="KW-1185">Reference proteome</keyword>
<dbReference type="InParanoid" id="W7X3J2"/>